<name>A0ACC0YK42_9ROSI</name>
<evidence type="ECO:0000313" key="2">
    <source>
        <dbReference type="Proteomes" id="UP001163603"/>
    </source>
</evidence>
<sequence>MLIKFYQTLRKQSHEIPRMSSDKVQSVHIQKEDGKSKGSVKKWDYTLDGEEISATETIEAADDSKKMITFKIMDGEIMKAFKNFKATAQAIPKEESCLVKWIVEYEKRSQNIPDPVDYRELATKNCRDMDGHLAANFN</sequence>
<dbReference type="EMBL" id="CM047741">
    <property type="protein sequence ID" value="KAJ0037937.1"/>
    <property type="molecule type" value="Genomic_DNA"/>
</dbReference>
<protein>
    <submittedName>
        <fullName evidence="1">Uncharacterized protein</fullName>
    </submittedName>
</protein>
<proteinExistence type="predicted"/>
<evidence type="ECO:0000313" key="1">
    <source>
        <dbReference type="EMBL" id="KAJ0037937.1"/>
    </source>
</evidence>
<accession>A0ACC0YK42</accession>
<keyword evidence="2" id="KW-1185">Reference proteome</keyword>
<comment type="caution">
    <text evidence="1">The sequence shown here is derived from an EMBL/GenBank/DDBJ whole genome shotgun (WGS) entry which is preliminary data.</text>
</comment>
<dbReference type="Proteomes" id="UP001163603">
    <property type="component" value="Chromosome 6"/>
</dbReference>
<gene>
    <name evidence="1" type="ORF">Pint_22302</name>
</gene>
<reference evidence="2" key="1">
    <citation type="journal article" date="2023" name="G3 (Bethesda)">
        <title>Genome assembly and association tests identify interacting loci associated with vigor, precocity, and sex in interspecific pistachio rootstocks.</title>
        <authorList>
            <person name="Palmer W."/>
            <person name="Jacygrad E."/>
            <person name="Sagayaradj S."/>
            <person name="Cavanaugh K."/>
            <person name="Han R."/>
            <person name="Bertier L."/>
            <person name="Beede B."/>
            <person name="Kafkas S."/>
            <person name="Golino D."/>
            <person name="Preece J."/>
            <person name="Michelmore R."/>
        </authorList>
    </citation>
    <scope>NUCLEOTIDE SEQUENCE [LARGE SCALE GENOMIC DNA]</scope>
</reference>
<organism evidence="1 2">
    <name type="scientific">Pistacia integerrima</name>
    <dbReference type="NCBI Taxonomy" id="434235"/>
    <lineage>
        <taxon>Eukaryota</taxon>
        <taxon>Viridiplantae</taxon>
        <taxon>Streptophyta</taxon>
        <taxon>Embryophyta</taxon>
        <taxon>Tracheophyta</taxon>
        <taxon>Spermatophyta</taxon>
        <taxon>Magnoliopsida</taxon>
        <taxon>eudicotyledons</taxon>
        <taxon>Gunneridae</taxon>
        <taxon>Pentapetalae</taxon>
        <taxon>rosids</taxon>
        <taxon>malvids</taxon>
        <taxon>Sapindales</taxon>
        <taxon>Anacardiaceae</taxon>
        <taxon>Pistacia</taxon>
    </lineage>
</organism>